<evidence type="ECO:0000256" key="1">
    <source>
        <dbReference type="SAM" id="Phobius"/>
    </source>
</evidence>
<protein>
    <recommendedName>
        <fullName evidence="4">Lipoprotein</fullName>
    </recommendedName>
</protein>
<keyword evidence="1" id="KW-0812">Transmembrane</keyword>
<reference evidence="2 3" key="1">
    <citation type="journal article" date="2022" name="Nat. Ecol. Evol.">
        <title>A masculinizing supergene underlies an exaggerated male reproductive morph in a spider.</title>
        <authorList>
            <person name="Hendrickx F."/>
            <person name="De Corte Z."/>
            <person name="Sonet G."/>
            <person name="Van Belleghem S.M."/>
            <person name="Kostlbacher S."/>
            <person name="Vangestel C."/>
        </authorList>
    </citation>
    <scope>NUCLEOTIDE SEQUENCE [LARGE SCALE GENOMIC DNA]</scope>
    <source>
        <strain evidence="2">W744_W776</strain>
    </source>
</reference>
<gene>
    <name evidence="2" type="ORF">JTE90_029589</name>
</gene>
<dbReference type="AlphaFoldDB" id="A0AAV6TLP3"/>
<dbReference type="PROSITE" id="PS51257">
    <property type="entry name" value="PROKAR_LIPOPROTEIN"/>
    <property type="match status" value="1"/>
</dbReference>
<evidence type="ECO:0008006" key="4">
    <source>
        <dbReference type="Google" id="ProtNLM"/>
    </source>
</evidence>
<keyword evidence="1" id="KW-1133">Transmembrane helix</keyword>
<dbReference type="EMBL" id="JAFNEN010002440">
    <property type="protein sequence ID" value="KAG8172705.1"/>
    <property type="molecule type" value="Genomic_DNA"/>
</dbReference>
<comment type="caution">
    <text evidence="2">The sequence shown here is derived from an EMBL/GenBank/DDBJ whole genome shotgun (WGS) entry which is preliminary data.</text>
</comment>
<dbReference type="Proteomes" id="UP000827092">
    <property type="component" value="Unassembled WGS sequence"/>
</dbReference>
<feature type="transmembrane region" description="Helical" evidence="1">
    <location>
        <begin position="12"/>
        <end position="34"/>
    </location>
</feature>
<feature type="non-terminal residue" evidence="2">
    <location>
        <position position="37"/>
    </location>
</feature>
<name>A0AAV6TLP3_9ARAC</name>
<keyword evidence="1" id="KW-0472">Membrane</keyword>
<accession>A0AAV6TLP3</accession>
<sequence length="37" mass="4234">MKMTTCCSKSKHTIWLSLVIATFIGCGTLMYLSYHYT</sequence>
<evidence type="ECO:0000313" key="3">
    <source>
        <dbReference type="Proteomes" id="UP000827092"/>
    </source>
</evidence>
<keyword evidence="3" id="KW-1185">Reference proteome</keyword>
<evidence type="ECO:0000313" key="2">
    <source>
        <dbReference type="EMBL" id="KAG8172705.1"/>
    </source>
</evidence>
<proteinExistence type="predicted"/>
<organism evidence="2 3">
    <name type="scientific">Oedothorax gibbosus</name>
    <dbReference type="NCBI Taxonomy" id="931172"/>
    <lineage>
        <taxon>Eukaryota</taxon>
        <taxon>Metazoa</taxon>
        <taxon>Ecdysozoa</taxon>
        <taxon>Arthropoda</taxon>
        <taxon>Chelicerata</taxon>
        <taxon>Arachnida</taxon>
        <taxon>Araneae</taxon>
        <taxon>Araneomorphae</taxon>
        <taxon>Entelegynae</taxon>
        <taxon>Araneoidea</taxon>
        <taxon>Linyphiidae</taxon>
        <taxon>Erigoninae</taxon>
        <taxon>Oedothorax</taxon>
    </lineage>
</organism>